<keyword evidence="2" id="KW-0032">Aminotransferase</keyword>
<proteinExistence type="predicted"/>
<protein>
    <submittedName>
        <fullName evidence="2">4-aminobutyrate aminotransferase and related aminotransferases</fullName>
    </submittedName>
</protein>
<gene>
    <name evidence="2" type="ORF">MTY_1791</name>
</gene>
<keyword evidence="2" id="KW-0808">Transferase</keyword>
<sequence>MKPPGVYHGVRVPGATDRMGTEVLPGPNPLRRRAAGPKHLSPGLEGFALSGAVVDGAGGIRRPLDGDGNLLSFAVAVLPVDAVGHPAIHLRHFLSLPAWQGWFPAGAVYPGAPAGNLPIRLD</sequence>
<name>A0A0S6UFC6_NEOTH</name>
<feature type="region of interest" description="Disordered" evidence="1">
    <location>
        <begin position="1"/>
        <end position="37"/>
    </location>
</feature>
<organism evidence="2">
    <name type="scientific">Moorella thermoacetica Y72</name>
    <dbReference type="NCBI Taxonomy" id="1325331"/>
    <lineage>
        <taxon>Bacteria</taxon>
        <taxon>Bacillati</taxon>
        <taxon>Bacillota</taxon>
        <taxon>Clostridia</taxon>
        <taxon>Neomoorellales</taxon>
        <taxon>Neomoorellaceae</taxon>
        <taxon>Neomoorella</taxon>
    </lineage>
</organism>
<dbReference type="GO" id="GO:0008483">
    <property type="term" value="F:transaminase activity"/>
    <property type="evidence" value="ECO:0007669"/>
    <property type="project" value="UniProtKB-KW"/>
</dbReference>
<dbReference type="Proteomes" id="UP000063718">
    <property type="component" value="Unassembled WGS sequence"/>
</dbReference>
<dbReference type="EMBL" id="DF238840">
    <property type="protein sequence ID" value="GAF26451.1"/>
    <property type="molecule type" value="Genomic_DNA"/>
</dbReference>
<dbReference type="AlphaFoldDB" id="A0A0S6UFC6"/>
<reference evidence="2" key="1">
    <citation type="journal article" date="2014" name="Gene">
        <title>Genome-guided analysis of transformation efficiency and carbon dioxide assimilation by Moorella thermoacetica Y72.</title>
        <authorList>
            <person name="Tsukahara K."/>
            <person name="Kita A."/>
            <person name="Nakashimada Y."/>
            <person name="Hoshino T."/>
            <person name="Murakami K."/>
        </authorList>
    </citation>
    <scope>NUCLEOTIDE SEQUENCE [LARGE SCALE GENOMIC DNA]</scope>
    <source>
        <strain evidence="2">Y72</strain>
    </source>
</reference>
<accession>A0A0S6UFC6</accession>
<evidence type="ECO:0000256" key="1">
    <source>
        <dbReference type="SAM" id="MobiDB-lite"/>
    </source>
</evidence>
<evidence type="ECO:0000313" key="2">
    <source>
        <dbReference type="EMBL" id="GAF26451.1"/>
    </source>
</evidence>